<accession>A0A0F9A8Q6</accession>
<dbReference type="AlphaFoldDB" id="A0A0F9A8Q6"/>
<protein>
    <submittedName>
        <fullName evidence="1">Uncharacterized protein</fullName>
    </submittedName>
</protein>
<comment type="caution">
    <text evidence="1">The sequence shown here is derived from an EMBL/GenBank/DDBJ whole genome shotgun (WGS) entry which is preliminary data.</text>
</comment>
<evidence type="ECO:0000313" key="1">
    <source>
        <dbReference type="EMBL" id="KKK74884.1"/>
    </source>
</evidence>
<name>A0A0F9A8Q6_9ZZZZ</name>
<sequence length="163" mass="18705">MNALDVDSSEIKEWAEKKMSKQGLPLPAKPTGKDVEFEYPEDPSKLTSIEISQWMAKFIGWFNWTTTLLGRVASELVLIEAEYRLKVNAFRADVLEGLPSRPAAEVVEATVLKEHDELTPIYERRLKLLSVEKSLDSRAKIYERGYAAMSRELSRREMETKIQ</sequence>
<organism evidence="1">
    <name type="scientific">marine sediment metagenome</name>
    <dbReference type="NCBI Taxonomy" id="412755"/>
    <lineage>
        <taxon>unclassified sequences</taxon>
        <taxon>metagenomes</taxon>
        <taxon>ecological metagenomes</taxon>
    </lineage>
</organism>
<reference evidence="1" key="1">
    <citation type="journal article" date="2015" name="Nature">
        <title>Complex archaea that bridge the gap between prokaryotes and eukaryotes.</title>
        <authorList>
            <person name="Spang A."/>
            <person name="Saw J.H."/>
            <person name="Jorgensen S.L."/>
            <person name="Zaremba-Niedzwiedzka K."/>
            <person name="Martijn J."/>
            <person name="Lind A.E."/>
            <person name="van Eijk R."/>
            <person name="Schleper C."/>
            <person name="Guy L."/>
            <person name="Ettema T.J."/>
        </authorList>
    </citation>
    <scope>NUCLEOTIDE SEQUENCE</scope>
</reference>
<gene>
    <name evidence="1" type="ORF">LCGC14_2879300</name>
</gene>
<proteinExistence type="predicted"/>
<dbReference type="EMBL" id="LAZR01056110">
    <property type="protein sequence ID" value="KKK74884.1"/>
    <property type="molecule type" value="Genomic_DNA"/>
</dbReference>